<reference evidence="1" key="1">
    <citation type="submission" date="2023-05" db="EMBL/GenBank/DDBJ databases">
        <authorList>
            <consortium name="ELIXIR-Norway"/>
        </authorList>
    </citation>
    <scope>NUCLEOTIDE SEQUENCE</scope>
</reference>
<evidence type="ECO:0000313" key="1">
    <source>
        <dbReference type="EMBL" id="CAN0095555.1"/>
    </source>
</evidence>
<reference evidence="1" key="2">
    <citation type="submission" date="2025-03" db="EMBL/GenBank/DDBJ databases">
        <authorList>
            <consortium name="ELIXIR-Norway"/>
            <consortium name="Elixir Norway"/>
        </authorList>
    </citation>
    <scope>NUCLEOTIDE SEQUENCE</scope>
</reference>
<evidence type="ECO:0000313" key="2">
    <source>
        <dbReference type="Proteomes" id="UP001162501"/>
    </source>
</evidence>
<organism evidence="1 2">
    <name type="scientific">Rangifer tarandus platyrhynchus</name>
    <name type="common">Svalbard reindeer</name>
    <dbReference type="NCBI Taxonomy" id="3082113"/>
    <lineage>
        <taxon>Eukaryota</taxon>
        <taxon>Metazoa</taxon>
        <taxon>Chordata</taxon>
        <taxon>Craniata</taxon>
        <taxon>Vertebrata</taxon>
        <taxon>Euteleostomi</taxon>
        <taxon>Mammalia</taxon>
        <taxon>Eutheria</taxon>
        <taxon>Laurasiatheria</taxon>
        <taxon>Artiodactyla</taxon>
        <taxon>Ruminantia</taxon>
        <taxon>Pecora</taxon>
        <taxon>Cervidae</taxon>
        <taxon>Odocoileinae</taxon>
        <taxon>Rangifer</taxon>
    </lineage>
</organism>
<protein>
    <submittedName>
        <fullName evidence="1">Uncharacterized protein</fullName>
    </submittedName>
</protein>
<dbReference type="Proteomes" id="UP001162501">
    <property type="component" value="Chromosome 21"/>
</dbReference>
<accession>A0AC59YZ07</accession>
<name>A0AC59YZ07_RANTA</name>
<proteinExistence type="predicted"/>
<sequence>MALGLLLEGQGCSPPSPPLHPQGSQAPQGGKPSGVREEPEGRPGRCSGLLHPHWQGSEALRDAGGIRIWGSAGWACTSSQVWAPLRSQEPLTGSPCWEQLDRGTRRRMSRHVICSVCPSSSRNPLSASVHGARQSTQAGQGQQHLGHVGRRASCMKSGA</sequence>
<gene>
    <name evidence="1" type="ORF">MRATA1EN22A_LOCUS11964</name>
</gene>
<dbReference type="EMBL" id="OX596105">
    <property type="protein sequence ID" value="CAN0095555.1"/>
    <property type="molecule type" value="Genomic_DNA"/>
</dbReference>